<dbReference type="InterPro" id="IPR011009">
    <property type="entry name" value="Kinase-like_dom_sf"/>
</dbReference>
<dbReference type="OrthoDB" id="4062651at2759"/>
<keyword evidence="3" id="KW-1185">Reference proteome</keyword>
<dbReference type="Gene3D" id="1.10.510.10">
    <property type="entry name" value="Transferase(Phosphotransferase) domain 1"/>
    <property type="match status" value="1"/>
</dbReference>
<dbReference type="Proteomes" id="UP000186583">
    <property type="component" value="Unassembled WGS sequence"/>
</dbReference>
<reference evidence="2 3" key="1">
    <citation type="submission" date="2016-11" db="EMBL/GenBank/DDBJ databases">
        <title>Draft Genome Assembly of Colletotrichum chlorophyti a pathogen of herbaceous plants.</title>
        <authorList>
            <person name="Gan P."/>
            <person name="Narusaka M."/>
            <person name="Tsushima A."/>
            <person name="Narusaka Y."/>
            <person name="Takano Y."/>
            <person name="Shirasu K."/>
        </authorList>
    </citation>
    <scope>NUCLEOTIDE SEQUENCE [LARGE SCALE GENOMIC DNA]</scope>
    <source>
        <strain evidence="2 3">NTL11</strain>
    </source>
</reference>
<proteinExistence type="predicted"/>
<dbReference type="PANTHER" id="PTHR44305">
    <property type="entry name" value="SI:DKEY-192D15.2-RELATED"/>
    <property type="match status" value="1"/>
</dbReference>
<dbReference type="AlphaFoldDB" id="A0A1Q8RLS7"/>
<organism evidence="2 3">
    <name type="scientific">Colletotrichum chlorophyti</name>
    <dbReference type="NCBI Taxonomy" id="708187"/>
    <lineage>
        <taxon>Eukaryota</taxon>
        <taxon>Fungi</taxon>
        <taxon>Dikarya</taxon>
        <taxon>Ascomycota</taxon>
        <taxon>Pezizomycotina</taxon>
        <taxon>Sordariomycetes</taxon>
        <taxon>Hypocreomycetidae</taxon>
        <taxon>Glomerellales</taxon>
        <taxon>Glomerellaceae</taxon>
        <taxon>Colletotrichum</taxon>
    </lineage>
</organism>
<dbReference type="PANTHER" id="PTHR44305:SF24">
    <property type="entry name" value="TYROSINE-PROTEIN KINASE C03B1.5-RELATED"/>
    <property type="match status" value="1"/>
</dbReference>
<evidence type="ECO:0000313" key="3">
    <source>
        <dbReference type="Proteomes" id="UP000186583"/>
    </source>
</evidence>
<name>A0A1Q8RLS7_9PEZI</name>
<dbReference type="GO" id="GO:0004672">
    <property type="term" value="F:protein kinase activity"/>
    <property type="evidence" value="ECO:0007669"/>
    <property type="project" value="InterPro"/>
</dbReference>
<feature type="domain" description="Protein kinase" evidence="1">
    <location>
        <begin position="11"/>
        <end position="446"/>
    </location>
</feature>
<dbReference type="PROSITE" id="PS50011">
    <property type="entry name" value="PROTEIN_KINASE_DOM"/>
    <property type="match status" value="1"/>
</dbReference>
<dbReference type="GO" id="GO:0005524">
    <property type="term" value="F:ATP binding"/>
    <property type="evidence" value="ECO:0007669"/>
    <property type="project" value="InterPro"/>
</dbReference>
<sequence length="446" mass="51613">MEDPDHPQRSFQLVKRIQDNIWTARRLAQHSGYVDGEEFIARKLDDFDEYFAAGKYSMGLTTKSQRRIKGLMDLLYECSLGRNISYIFNHENIVSLAGHIRQQPFHGQVDATEDYLVWDLCDAGTLEILFADRSVDRDPNCFLPESLCWHVLTSTMRALVWLHDGYRQQDDWVTGEWEWARTDTEWMPILHRGINAQSIFFQHPRGKETYGVCKLGKFGKATVSGIPARRHGPAGYGEKPIPHSTMFPAALRQGVTSIGEMRTQWMKYLSTTDRSNRLYTLSDDHWALGAVLFRMMTNIPLPSTEGCKACHCIHIRRCKTAECSATEDHGANNYECAHENFWGCRCQPNKCNVEADVHLDEVLRDSGYSWQLKRAVRILLDYDLMLPAVETRCYADEIEKLYRSWRMETVDGRAHVDVKDDLRARFLVLNHVDLEELDDYMEETVE</sequence>
<gene>
    <name evidence="2" type="ORF">CCHL11_04351</name>
</gene>
<evidence type="ECO:0000313" key="2">
    <source>
        <dbReference type="EMBL" id="OLN85278.1"/>
    </source>
</evidence>
<dbReference type="InterPro" id="IPR053083">
    <property type="entry name" value="TF_kinase-domain_protein"/>
</dbReference>
<protein>
    <recommendedName>
        <fullName evidence="1">Protein kinase domain-containing protein</fullName>
    </recommendedName>
</protein>
<evidence type="ECO:0000259" key="1">
    <source>
        <dbReference type="PROSITE" id="PS50011"/>
    </source>
</evidence>
<dbReference type="EMBL" id="MPGH01000181">
    <property type="protein sequence ID" value="OLN85278.1"/>
    <property type="molecule type" value="Genomic_DNA"/>
</dbReference>
<accession>A0A1Q8RLS7</accession>
<dbReference type="InterPro" id="IPR000719">
    <property type="entry name" value="Prot_kinase_dom"/>
</dbReference>
<comment type="caution">
    <text evidence="2">The sequence shown here is derived from an EMBL/GenBank/DDBJ whole genome shotgun (WGS) entry which is preliminary data.</text>
</comment>
<dbReference type="SUPFAM" id="SSF56112">
    <property type="entry name" value="Protein kinase-like (PK-like)"/>
    <property type="match status" value="1"/>
</dbReference>